<protein>
    <submittedName>
        <fullName evidence="1">Uncharacterized protein</fullName>
    </submittedName>
</protein>
<evidence type="ECO:0000313" key="1">
    <source>
        <dbReference type="EMBL" id="SDU17175.1"/>
    </source>
</evidence>
<sequence length="88" mass="9523">MPDESQPSAGAASITSLTAYILPSTRTRTLLRTLIVADGGEQLAHRPLPYGAPLPDAADQELQGLGYQRLDDWTPSGDWWRCSVEPAT</sequence>
<dbReference type="EMBL" id="LT629791">
    <property type="protein sequence ID" value="SDU17175.1"/>
    <property type="molecule type" value="Genomic_DNA"/>
</dbReference>
<dbReference type="RefSeq" id="WP_152690550.1">
    <property type="nucleotide sequence ID" value="NZ_KQ061219.1"/>
</dbReference>
<organism evidence="1 2">
    <name type="scientific">Jiangella alkaliphila</name>
    <dbReference type="NCBI Taxonomy" id="419479"/>
    <lineage>
        <taxon>Bacteria</taxon>
        <taxon>Bacillati</taxon>
        <taxon>Actinomycetota</taxon>
        <taxon>Actinomycetes</taxon>
        <taxon>Jiangellales</taxon>
        <taxon>Jiangellaceae</taxon>
        <taxon>Jiangella</taxon>
    </lineage>
</organism>
<gene>
    <name evidence="1" type="ORF">SAMN04488563_0416</name>
</gene>
<accession>A0A1H2GC88</accession>
<reference evidence="2" key="1">
    <citation type="submission" date="2016-10" db="EMBL/GenBank/DDBJ databases">
        <authorList>
            <person name="Varghese N."/>
            <person name="Submissions S."/>
        </authorList>
    </citation>
    <scope>NUCLEOTIDE SEQUENCE [LARGE SCALE GENOMIC DNA]</scope>
    <source>
        <strain evidence="2">DSM 45079</strain>
    </source>
</reference>
<evidence type="ECO:0000313" key="2">
    <source>
        <dbReference type="Proteomes" id="UP000182977"/>
    </source>
</evidence>
<dbReference type="AlphaFoldDB" id="A0A1H2GC88"/>
<name>A0A1H2GC88_9ACTN</name>
<dbReference type="Proteomes" id="UP000182977">
    <property type="component" value="Chromosome I"/>
</dbReference>
<keyword evidence="2" id="KW-1185">Reference proteome</keyword>
<dbReference type="STRING" id="419479.SAMN04488563_0416"/>
<proteinExistence type="predicted"/>